<dbReference type="AlphaFoldDB" id="A0AA38R1X4"/>
<dbReference type="EMBL" id="JANBVN010000287">
    <property type="protein sequence ID" value="KAJ9130060.1"/>
    <property type="molecule type" value="Genomic_DNA"/>
</dbReference>
<keyword evidence="3" id="KW-1185">Reference proteome</keyword>
<feature type="compositionally biased region" description="Basic residues" evidence="1">
    <location>
        <begin position="158"/>
        <end position="173"/>
    </location>
</feature>
<feature type="region of interest" description="Disordered" evidence="1">
    <location>
        <begin position="75"/>
        <end position="173"/>
    </location>
</feature>
<protein>
    <submittedName>
        <fullName evidence="2">Uncharacterized protein</fullName>
    </submittedName>
</protein>
<accession>A0AA38R1X4</accession>
<proteinExistence type="predicted"/>
<reference evidence="2" key="1">
    <citation type="submission" date="2022-07" db="EMBL/GenBank/DDBJ databases">
        <title>Fungi with potential for degradation of polypropylene.</title>
        <authorList>
            <person name="Gostincar C."/>
        </authorList>
    </citation>
    <scope>NUCLEOTIDE SEQUENCE</scope>
    <source>
        <strain evidence="2">EXF-13287</strain>
    </source>
</reference>
<dbReference type="Proteomes" id="UP001174691">
    <property type="component" value="Unassembled WGS sequence"/>
</dbReference>
<feature type="region of interest" description="Disordered" evidence="1">
    <location>
        <begin position="1"/>
        <end position="44"/>
    </location>
</feature>
<evidence type="ECO:0000313" key="2">
    <source>
        <dbReference type="EMBL" id="KAJ9130060.1"/>
    </source>
</evidence>
<evidence type="ECO:0000313" key="3">
    <source>
        <dbReference type="Proteomes" id="UP001174691"/>
    </source>
</evidence>
<feature type="compositionally biased region" description="Polar residues" evidence="1">
    <location>
        <begin position="108"/>
        <end position="128"/>
    </location>
</feature>
<sequence length="173" mass="18859">MGSLPPPSPSHLRPPSRDTGFPASFDGQRNTTLPHPDADLSPNASISADDIAIGRVLSRQRRSFLAKHRRTVSHGMITPEMERTHSGNLVLLREENEPPLSTVDSKRSQQSRSSTNHDGASFASSNDSGVHMRADGGSNMSPTSDKSFESPAHGTGAHGHKRRRSLLKRLMHR</sequence>
<organism evidence="2 3">
    <name type="scientific">Coniochaeta hoffmannii</name>
    <dbReference type="NCBI Taxonomy" id="91930"/>
    <lineage>
        <taxon>Eukaryota</taxon>
        <taxon>Fungi</taxon>
        <taxon>Dikarya</taxon>
        <taxon>Ascomycota</taxon>
        <taxon>Pezizomycotina</taxon>
        <taxon>Sordariomycetes</taxon>
        <taxon>Sordariomycetidae</taxon>
        <taxon>Coniochaetales</taxon>
        <taxon>Coniochaetaceae</taxon>
        <taxon>Coniochaeta</taxon>
    </lineage>
</organism>
<gene>
    <name evidence="2" type="ORF">NKR19_g10058</name>
</gene>
<evidence type="ECO:0000256" key="1">
    <source>
        <dbReference type="SAM" id="MobiDB-lite"/>
    </source>
</evidence>
<comment type="caution">
    <text evidence="2">The sequence shown here is derived from an EMBL/GenBank/DDBJ whole genome shotgun (WGS) entry which is preliminary data.</text>
</comment>
<name>A0AA38R1X4_9PEZI</name>